<dbReference type="GO" id="GO:0000103">
    <property type="term" value="P:sulfate assimilation"/>
    <property type="evidence" value="ECO:0007669"/>
    <property type="project" value="InterPro"/>
</dbReference>
<dbReference type="SUPFAM" id="SSF52402">
    <property type="entry name" value="Adenine nucleotide alpha hydrolases-like"/>
    <property type="match status" value="1"/>
</dbReference>
<dbReference type="KEGG" id="dtx:ATSB10_31980"/>
<dbReference type="NCBIfam" id="NF009214">
    <property type="entry name" value="PRK12563.1"/>
    <property type="match status" value="1"/>
</dbReference>
<dbReference type="OrthoDB" id="9772604at2"/>
<keyword evidence="4 11" id="KW-0808">Transferase</keyword>
<dbReference type="NCBIfam" id="TIGR02039">
    <property type="entry name" value="CysD"/>
    <property type="match status" value="1"/>
</dbReference>
<protein>
    <recommendedName>
        <fullName evidence="3">Sulfate adenylyltransferase subunit 2</fullName>
        <ecNumber evidence="2">2.7.7.4</ecNumber>
    </recommendedName>
    <alternativeName>
        <fullName evidence="8">ATP-sulfurylase small subunit</fullName>
    </alternativeName>
    <alternativeName>
        <fullName evidence="9">Sulfate adenylate transferase</fullName>
    </alternativeName>
</protein>
<reference evidence="11 12" key="1">
    <citation type="submission" date="2016-02" db="EMBL/GenBank/DDBJ databases">
        <title>Complete genome sequencing and analysis of ATSB10, Dyella thiooxydans isolated from rhizosphere soil of sunflower (Helianthus annuus L.).</title>
        <authorList>
            <person name="Lee Y."/>
            <person name="Hwangbo K."/>
            <person name="Chung H."/>
            <person name="Yoo J."/>
            <person name="Kim K.Y."/>
            <person name="Sa T.M."/>
            <person name="Um Y."/>
            <person name="Madhaiyan M."/>
        </authorList>
    </citation>
    <scope>NUCLEOTIDE SEQUENCE [LARGE SCALE GENOMIC DNA]</scope>
    <source>
        <strain evidence="11 12">ATSB10</strain>
    </source>
</reference>
<dbReference type="PANTHER" id="PTHR43196">
    <property type="entry name" value="SULFATE ADENYLYLTRANSFERASE SUBUNIT 2"/>
    <property type="match status" value="1"/>
</dbReference>
<evidence type="ECO:0000313" key="11">
    <source>
        <dbReference type="EMBL" id="AND70652.1"/>
    </source>
</evidence>
<dbReference type="GO" id="GO:0005524">
    <property type="term" value="F:ATP binding"/>
    <property type="evidence" value="ECO:0007669"/>
    <property type="project" value="UniProtKB-KW"/>
</dbReference>
<dbReference type="PATRIC" id="fig|445710.3.peg.3200"/>
<dbReference type="InterPro" id="IPR002500">
    <property type="entry name" value="PAPS_reduct_dom"/>
</dbReference>
<evidence type="ECO:0000256" key="3">
    <source>
        <dbReference type="ARBA" id="ARBA00022004"/>
    </source>
</evidence>
<accession>A0A160N529</accession>
<organism evidence="11 12">
    <name type="scientific">Dyella thiooxydans</name>
    <dbReference type="NCBI Taxonomy" id="445710"/>
    <lineage>
        <taxon>Bacteria</taxon>
        <taxon>Pseudomonadati</taxon>
        <taxon>Pseudomonadota</taxon>
        <taxon>Gammaproteobacteria</taxon>
        <taxon>Lysobacterales</taxon>
        <taxon>Rhodanobacteraceae</taxon>
        <taxon>Dyella</taxon>
    </lineage>
</organism>
<dbReference type="EC" id="2.7.7.4" evidence="2"/>
<dbReference type="InterPro" id="IPR014729">
    <property type="entry name" value="Rossmann-like_a/b/a_fold"/>
</dbReference>
<dbReference type="NCBIfam" id="NF003587">
    <property type="entry name" value="PRK05253.1"/>
    <property type="match status" value="1"/>
</dbReference>
<dbReference type="Pfam" id="PF01507">
    <property type="entry name" value="PAPS_reduct"/>
    <property type="match status" value="1"/>
</dbReference>
<gene>
    <name evidence="11" type="ORF">ATSB10_31980</name>
</gene>
<dbReference type="AlphaFoldDB" id="A0A160N529"/>
<proteinExistence type="inferred from homology"/>
<evidence type="ECO:0000256" key="9">
    <source>
        <dbReference type="ARBA" id="ARBA00031812"/>
    </source>
</evidence>
<evidence type="ECO:0000256" key="5">
    <source>
        <dbReference type="ARBA" id="ARBA00022695"/>
    </source>
</evidence>
<keyword evidence="12" id="KW-1185">Reference proteome</keyword>
<evidence type="ECO:0000256" key="1">
    <source>
        <dbReference type="ARBA" id="ARBA00008885"/>
    </source>
</evidence>
<evidence type="ECO:0000256" key="6">
    <source>
        <dbReference type="ARBA" id="ARBA00022741"/>
    </source>
</evidence>
<keyword evidence="5 11" id="KW-0548">Nucleotidyltransferase</keyword>
<comment type="similarity">
    <text evidence="1">Belongs to the PAPS reductase family. CysD subfamily.</text>
</comment>
<name>A0A160N529_9GAMM</name>
<evidence type="ECO:0000256" key="8">
    <source>
        <dbReference type="ARBA" id="ARBA00030256"/>
    </source>
</evidence>
<keyword evidence="6" id="KW-0547">Nucleotide-binding</keyword>
<feature type="domain" description="Phosphoadenosine phosphosulphate reductase" evidence="10">
    <location>
        <begin position="34"/>
        <end position="260"/>
    </location>
</feature>
<keyword evidence="7" id="KW-0067">ATP-binding</keyword>
<dbReference type="STRING" id="445710.ATSB10_31980"/>
<evidence type="ECO:0000313" key="12">
    <source>
        <dbReference type="Proteomes" id="UP000077255"/>
    </source>
</evidence>
<dbReference type="PIRSF" id="PIRSF002936">
    <property type="entry name" value="CysDAde_trans"/>
    <property type="match status" value="1"/>
</dbReference>
<dbReference type="Proteomes" id="UP000077255">
    <property type="component" value="Chromosome"/>
</dbReference>
<evidence type="ECO:0000256" key="2">
    <source>
        <dbReference type="ARBA" id="ARBA00012391"/>
    </source>
</evidence>
<dbReference type="EMBL" id="CP014841">
    <property type="protein sequence ID" value="AND70652.1"/>
    <property type="molecule type" value="Genomic_DNA"/>
</dbReference>
<dbReference type="InterPro" id="IPR011784">
    <property type="entry name" value="SO4_adenylTrfase_ssu"/>
</dbReference>
<dbReference type="GO" id="GO:0004781">
    <property type="term" value="F:sulfate adenylyltransferase (ATP) activity"/>
    <property type="evidence" value="ECO:0007669"/>
    <property type="project" value="UniProtKB-EC"/>
</dbReference>
<dbReference type="InterPro" id="IPR050128">
    <property type="entry name" value="Sulfate_adenylyltrnsfr_sub2"/>
</dbReference>
<evidence type="ECO:0000256" key="4">
    <source>
        <dbReference type="ARBA" id="ARBA00022679"/>
    </source>
</evidence>
<evidence type="ECO:0000256" key="7">
    <source>
        <dbReference type="ARBA" id="ARBA00022840"/>
    </source>
</evidence>
<dbReference type="PANTHER" id="PTHR43196:SF1">
    <property type="entry name" value="SULFATE ADENYLYLTRANSFERASE SUBUNIT 2"/>
    <property type="match status" value="1"/>
</dbReference>
<sequence>MNPAGARRLGGHLDALENEAIHILREGVAQAQRPVLLFSAGKDSTVLAHLAVCAFHPAPPPMPLLHVDSTWEFRELLAFRDAFARAHRFELHVYANEAGRAAGINPFDHGEAYTTAMRTDALKQALDRGRHDVVFGGARRDEERTRAKERVFSVRSATHAWNPRQQRPELWNLYNTRLAPGQSLRAYPLSYWTELDIWCYALRRELALAPLYFAASRPVVERDGGLLVVDDRARMRLAPGETVTHRPVRFRTLGCWPVTGAIASDARDLRAVIAETARASGSERQGRLADREGGGSLEQQKLEGYF</sequence>
<dbReference type="Gene3D" id="3.40.50.620">
    <property type="entry name" value="HUPs"/>
    <property type="match status" value="1"/>
</dbReference>
<dbReference type="RefSeq" id="WP_063674533.1">
    <property type="nucleotide sequence ID" value="NZ_CP014841.1"/>
</dbReference>
<evidence type="ECO:0000259" key="10">
    <source>
        <dbReference type="Pfam" id="PF01507"/>
    </source>
</evidence>